<gene>
    <name evidence="1" type="ORF">SCARUB_01903</name>
</gene>
<dbReference type="EMBL" id="MAYW01000042">
    <property type="protein sequence ID" value="ODS32964.1"/>
    <property type="molecule type" value="Genomic_DNA"/>
</dbReference>
<dbReference type="AlphaFoldDB" id="A0A1E3XDC5"/>
<dbReference type="GO" id="GO:0003676">
    <property type="term" value="F:nucleic acid binding"/>
    <property type="evidence" value="ECO:0007669"/>
    <property type="project" value="InterPro"/>
</dbReference>
<accession>A0A1E3XDC5</accession>
<dbReference type="Proteomes" id="UP000094056">
    <property type="component" value="Unassembled WGS sequence"/>
</dbReference>
<dbReference type="InterPro" id="IPR011856">
    <property type="entry name" value="tRNA_endonuc-like_dom_sf"/>
</dbReference>
<name>A0A1E3XDC5_9BACT</name>
<evidence type="ECO:0000313" key="1">
    <source>
        <dbReference type="EMBL" id="ODS32964.1"/>
    </source>
</evidence>
<comment type="caution">
    <text evidence="1">The sequence shown here is derived from an EMBL/GenBank/DDBJ whole genome shotgun (WGS) entry which is preliminary data.</text>
</comment>
<proteinExistence type="predicted"/>
<dbReference type="Gene3D" id="3.40.1350.10">
    <property type="match status" value="1"/>
</dbReference>
<protein>
    <submittedName>
        <fullName evidence="1">Uncharacterized protein</fullName>
    </submittedName>
</protein>
<sequence>MIEIVTEKVIEDILSIDKSILANVLSVNQSDLSLIARQKKFDNNRILDLLYLYQNELLLIELKAVPFYYDIISQINDYCKELVLLQSQSKLIKTKINKIVLVTDAKKEHFADCGKEQIKLIKFDVEEILFKYYQNFKELSAFLKIQPGNWGVTRLYLLKNTLTLFNKGTSLEEICRIEKRSIKTIRNRLAVANLIGLLEKNKDEYSLTKLGKEVIAFDNFTSSERFSVEQFNLISDFVKDNPFFSQITFSIMSVVDTVFILSKAEYPIKYDNFQDFFVRSLGKDKTWTKPQAQLTGAYHFANYAEELGFIQKVNNQLFLTPKGIQAILIFQLNRSIKLINSRK</sequence>
<organism evidence="1 2">
    <name type="scientific">Candidatus Scalindua rubra</name>
    <dbReference type="NCBI Taxonomy" id="1872076"/>
    <lineage>
        <taxon>Bacteria</taxon>
        <taxon>Pseudomonadati</taxon>
        <taxon>Planctomycetota</taxon>
        <taxon>Candidatus Brocadiia</taxon>
        <taxon>Candidatus Brocadiales</taxon>
        <taxon>Candidatus Scalinduaceae</taxon>
        <taxon>Candidatus Scalindua</taxon>
    </lineage>
</organism>
<evidence type="ECO:0000313" key="2">
    <source>
        <dbReference type="Proteomes" id="UP000094056"/>
    </source>
</evidence>
<reference evidence="1 2" key="1">
    <citation type="submission" date="2016-07" db="EMBL/GenBank/DDBJ databases">
        <title>Draft genome of Scalindua rubra, obtained from a brine-seawater interface in the Red Sea, sheds light on salt adaptation in anammox bacteria.</title>
        <authorList>
            <person name="Speth D.R."/>
            <person name="Lagkouvardos I."/>
            <person name="Wang Y."/>
            <person name="Qian P.-Y."/>
            <person name="Dutilh B.E."/>
            <person name="Jetten M.S."/>
        </authorList>
    </citation>
    <scope>NUCLEOTIDE SEQUENCE [LARGE SCALE GENOMIC DNA]</scope>
    <source>
        <strain evidence="1">BSI-1</strain>
    </source>
</reference>